<dbReference type="InterPro" id="IPR050523">
    <property type="entry name" value="AKR_Detox_Biosynth"/>
</dbReference>
<dbReference type="Pfam" id="PF00248">
    <property type="entry name" value="Aldo_ket_red"/>
    <property type="match status" value="1"/>
</dbReference>
<evidence type="ECO:0000256" key="2">
    <source>
        <dbReference type="SAM" id="MobiDB-lite"/>
    </source>
</evidence>
<dbReference type="GO" id="GO:0016491">
    <property type="term" value="F:oxidoreductase activity"/>
    <property type="evidence" value="ECO:0007669"/>
    <property type="project" value="UniProtKB-KW"/>
</dbReference>
<comment type="caution">
    <text evidence="4">The sequence shown here is derived from an EMBL/GenBank/DDBJ whole genome shotgun (WGS) entry which is preliminary data.</text>
</comment>
<dbReference type="CDD" id="cd19080">
    <property type="entry name" value="AKR_AKR9A_9B"/>
    <property type="match status" value="1"/>
</dbReference>
<feature type="region of interest" description="Disordered" evidence="2">
    <location>
        <begin position="232"/>
        <end position="256"/>
    </location>
</feature>
<organism evidence="4 5">
    <name type="scientific">Rhizobium quercicola</name>
    <dbReference type="NCBI Taxonomy" id="2901226"/>
    <lineage>
        <taxon>Bacteria</taxon>
        <taxon>Pseudomonadati</taxon>
        <taxon>Pseudomonadota</taxon>
        <taxon>Alphaproteobacteria</taxon>
        <taxon>Hyphomicrobiales</taxon>
        <taxon>Rhizobiaceae</taxon>
        <taxon>Rhizobium/Agrobacterium group</taxon>
        <taxon>Rhizobium</taxon>
    </lineage>
</organism>
<proteinExistence type="predicted"/>
<dbReference type="PANTHER" id="PTHR43364:SF4">
    <property type="entry name" value="NAD(P)-LINKED OXIDOREDUCTASE SUPERFAMILY PROTEIN"/>
    <property type="match status" value="1"/>
</dbReference>
<accession>A0A9X1NPJ8</accession>
<dbReference type="SUPFAM" id="SSF51430">
    <property type="entry name" value="NAD(P)-linked oxidoreductase"/>
    <property type="match status" value="1"/>
</dbReference>
<dbReference type="Proteomes" id="UP001139089">
    <property type="component" value="Unassembled WGS sequence"/>
</dbReference>
<sequence>MNLETYRPLGRSGLLVSPLALGTMTFGTPRWGSGEAGSRAVFDRYVDLGGNFIDTADVYSGGRSEEMVGAFVRDHGLRDRMVIATKSGFSNGRGVHGGGNGSRHIRTSVEASLRRLQTDVIDLYWIHIWDGITPAAELLQTMAALVQSGKIRYWGLSNTPAWYAAELATLASARGLPAPIGLQYFYALVERGVEAEHVPLAQAFGMGLVPWSPLAYGLLTGKYDRATVEAAPARTGGVPNEGGSTEAARPDEDKRLDGNNPFGDTLFTERNWAIVDVLKRVAHEAGETPARIALAWVVGRPGVASTLMGVSRAEQVRDNVGALDLAIAPDHLAALEEVSGGAPFLYQLFQPAVRNQVVFGGADVRR</sequence>
<feature type="domain" description="NADP-dependent oxidoreductase" evidence="3">
    <location>
        <begin position="18"/>
        <end position="338"/>
    </location>
</feature>
<dbReference type="PANTHER" id="PTHR43364">
    <property type="entry name" value="NADH-SPECIFIC METHYLGLYOXAL REDUCTASE-RELATED"/>
    <property type="match status" value="1"/>
</dbReference>
<dbReference type="FunFam" id="3.20.20.100:FF:000004">
    <property type="entry name" value="Oxidoreductase, aldo/keto reductase"/>
    <property type="match status" value="1"/>
</dbReference>
<keyword evidence="1" id="KW-0560">Oxidoreductase</keyword>
<evidence type="ECO:0000256" key="1">
    <source>
        <dbReference type="ARBA" id="ARBA00023002"/>
    </source>
</evidence>
<name>A0A9X1NPJ8_9HYPH</name>
<gene>
    <name evidence="4" type="ORF">LRX75_03250</name>
</gene>
<protein>
    <submittedName>
        <fullName evidence="4">Aldo/keto reductase</fullName>
    </submittedName>
</protein>
<dbReference type="AlphaFoldDB" id="A0A9X1NPJ8"/>
<dbReference type="InterPro" id="IPR036812">
    <property type="entry name" value="NAD(P)_OxRdtase_dom_sf"/>
</dbReference>
<evidence type="ECO:0000259" key="3">
    <source>
        <dbReference type="Pfam" id="PF00248"/>
    </source>
</evidence>
<dbReference type="InterPro" id="IPR023210">
    <property type="entry name" value="NADP_OxRdtase_dom"/>
</dbReference>
<dbReference type="EMBL" id="JAJOZR010000001">
    <property type="protein sequence ID" value="MCD7108053.1"/>
    <property type="molecule type" value="Genomic_DNA"/>
</dbReference>
<evidence type="ECO:0000313" key="4">
    <source>
        <dbReference type="EMBL" id="MCD7108053.1"/>
    </source>
</evidence>
<evidence type="ECO:0000313" key="5">
    <source>
        <dbReference type="Proteomes" id="UP001139089"/>
    </source>
</evidence>
<dbReference type="GO" id="GO:0005829">
    <property type="term" value="C:cytosol"/>
    <property type="evidence" value="ECO:0007669"/>
    <property type="project" value="UniProtKB-ARBA"/>
</dbReference>
<reference evidence="4" key="1">
    <citation type="submission" date="2021-12" db="EMBL/GenBank/DDBJ databases">
        <authorList>
            <person name="Li Y."/>
        </authorList>
    </citation>
    <scope>NUCLEOTIDE SEQUENCE</scope>
    <source>
        <strain evidence="4">DKSPLA3</strain>
    </source>
</reference>
<keyword evidence="5" id="KW-1185">Reference proteome</keyword>
<dbReference type="RefSeq" id="WP_231811830.1">
    <property type="nucleotide sequence ID" value="NZ_JAJOZR010000001.1"/>
</dbReference>
<dbReference type="Gene3D" id="3.20.20.100">
    <property type="entry name" value="NADP-dependent oxidoreductase domain"/>
    <property type="match status" value="1"/>
</dbReference>